<dbReference type="STRING" id="504805.SAMN05421505_11294"/>
<gene>
    <name evidence="5" type="ORF">SAMN05421505_11294</name>
</gene>
<dbReference type="Pfam" id="PF23359">
    <property type="entry name" value="Lsr2_DNA-bd"/>
    <property type="match status" value="1"/>
</dbReference>
<feature type="region of interest" description="Disordered" evidence="2">
    <location>
        <begin position="61"/>
        <end position="81"/>
    </location>
</feature>
<dbReference type="InterPro" id="IPR055370">
    <property type="entry name" value="Lsr2_DNA-bd"/>
</dbReference>
<evidence type="ECO:0000313" key="5">
    <source>
        <dbReference type="EMBL" id="SDH18383.1"/>
    </source>
</evidence>
<dbReference type="OrthoDB" id="4113332at2"/>
<dbReference type="Pfam" id="PF11774">
    <property type="entry name" value="Lsr2"/>
    <property type="match status" value="1"/>
</dbReference>
<dbReference type="InterPro" id="IPR042261">
    <property type="entry name" value="Lsr2-like_dimerization"/>
</dbReference>
<dbReference type="Gene3D" id="3.30.60.230">
    <property type="entry name" value="Lsr2, dimerization domain"/>
    <property type="match status" value="1"/>
</dbReference>
<feature type="compositionally biased region" description="Low complexity" evidence="2">
    <location>
        <begin position="70"/>
        <end position="81"/>
    </location>
</feature>
<dbReference type="AlphaFoldDB" id="A0A1G8ABY6"/>
<dbReference type="RefSeq" id="WP_093171028.1">
    <property type="nucleotide sequence ID" value="NZ_FNCN01000012.1"/>
</dbReference>
<keyword evidence="6" id="KW-1185">Reference proteome</keyword>
<evidence type="ECO:0000256" key="2">
    <source>
        <dbReference type="SAM" id="MobiDB-lite"/>
    </source>
</evidence>
<dbReference type="Proteomes" id="UP000198923">
    <property type="component" value="Unassembled WGS sequence"/>
</dbReference>
<accession>A0A1G8ABY6</accession>
<name>A0A1G8ABY6_9ACTN</name>
<dbReference type="InterPro" id="IPR036625">
    <property type="entry name" value="E3-bd_dom_sf"/>
</dbReference>
<feature type="domain" description="Lsr2 dimerization" evidence="3">
    <location>
        <begin position="1"/>
        <end position="57"/>
    </location>
</feature>
<dbReference type="GO" id="GO:0016746">
    <property type="term" value="F:acyltransferase activity"/>
    <property type="evidence" value="ECO:0007669"/>
    <property type="project" value="InterPro"/>
</dbReference>
<evidence type="ECO:0000256" key="1">
    <source>
        <dbReference type="ARBA" id="ARBA00023125"/>
    </source>
</evidence>
<feature type="domain" description="Lsr2 DNA-binding" evidence="4">
    <location>
        <begin position="83"/>
        <end position="117"/>
    </location>
</feature>
<dbReference type="EMBL" id="FNCN01000012">
    <property type="protein sequence ID" value="SDH18383.1"/>
    <property type="molecule type" value="Genomic_DNA"/>
</dbReference>
<evidence type="ECO:0000313" key="6">
    <source>
        <dbReference type="Proteomes" id="UP000198923"/>
    </source>
</evidence>
<dbReference type="Gene3D" id="4.10.320.10">
    <property type="entry name" value="E3-binding domain"/>
    <property type="match status" value="1"/>
</dbReference>
<protein>
    <submittedName>
        <fullName evidence="5">Lsr2 protein</fullName>
    </submittedName>
</protein>
<proteinExistence type="predicted"/>
<dbReference type="InterPro" id="IPR024412">
    <property type="entry name" value="Lsr2_dim_dom"/>
</dbReference>
<reference evidence="5 6" key="1">
    <citation type="submission" date="2016-10" db="EMBL/GenBank/DDBJ databases">
        <authorList>
            <person name="de Groot N.N."/>
        </authorList>
    </citation>
    <scope>NUCLEOTIDE SEQUENCE [LARGE SCALE GENOMIC DNA]</scope>
    <source>
        <strain evidence="5 6">CPCC 201354</strain>
    </source>
</reference>
<keyword evidence="1" id="KW-0238">DNA-binding</keyword>
<evidence type="ECO:0000259" key="4">
    <source>
        <dbReference type="Pfam" id="PF23359"/>
    </source>
</evidence>
<dbReference type="GO" id="GO:0003677">
    <property type="term" value="F:DNA binding"/>
    <property type="evidence" value="ECO:0007669"/>
    <property type="project" value="UniProtKB-KW"/>
</dbReference>
<sequence>MVRKIVETVTDDIDGSKAESTIKFGLDGQGYEIDVSPKNEQRLRKIFAPYLLNARAVVRRRTPSRRRASTRSVPPAAAVPSIDSAAARRVREWARSQGLEVSARGRIPRNIVEQYNESNAQ</sequence>
<evidence type="ECO:0000259" key="3">
    <source>
        <dbReference type="Pfam" id="PF11774"/>
    </source>
</evidence>
<organism evidence="5 6">
    <name type="scientific">Sinosporangium album</name>
    <dbReference type="NCBI Taxonomy" id="504805"/>
    <lineage>
        <taxon>Bacteria</taxon>
        <taxon>Bacillati</taxon>
        <taxon>Actinomycetota</taxon>
        <taxon>Actinomycetes</taxon>
        <taxon>Streptosporangiales</taxon>
        <taxon>Streptosporangiaceae</taxon>
        <taxon>Sinosporangium</taxon>
    </lineage>
</organism>